<dbReference type="GO" id="GO:0032259">
    <property type="term" value="P:methylation"/>
    <property type="evidence" value="ECO:0007669"/>
    <property type="project" value="UniProtKB-KW"/>
</dbReference>
<organism evidence="2 3">
    <name type="scientific">Nocardia bhagyanarayanae</name>
    <dbReference type="NCBI Taxonomy" id="1215925"/>
    <lineage>
        <taxon>Bacteria</taxon>
        <taxon>Bacillati</taxon>
        <taxon>Actinomycetota</taxon>
        <taxon>Actinomycetes</taxon>
        <taxon>Mycobacteriales</taxon>
        <taxon>Nocardiaceae</taxon>
        <taxon>Nocardia</taxon>
    </lineage>
</organism>
<dbReference type="Gene3D" id="3.40.50.150">
    <property type="entry name" value="Vaccinia Virus protein VP39"/>
    <property type="match status" value="1"/>
</dbReference>
<reference evidence="2 3" key="1">
    <citation type="submission" date="2019-06" db="EMBL/GenBank/DDBJ databases">
        <title>Sequencing the genomes of 1000 actinobacteria strains.</title>
        <authorList>
            <person name="Klenk H.-P."/>
        </authorList>
    </citation>
    <scope>NUCLEOTIDE SEQUENCE [LARGE SCALE GENOMIC DNA]</scope>
    <source>
        <strain evidence="2 3">DSM 103495</strain>
    </source>
</reference>
<evidence type="ECO:0000313" key="2">
    <source>
        <dbReference type="EMBL" id="TQM25834.1"/>
    </source>
</evidence>
<keyword evidence="2" id="KW-0808">Transferase</keyword>
<dbReference type="SUPFAM" id="SSF53335">
    <property type="entry name" value="S-adenosyl-L-methionine-dependent methyltransferases"/>
    <property type="match status" value="1"/>
</dbReference>
<dbReference type="InterPro" id="IPR029063">
    <property type="entry name" value="SAM-dependent_MTases_sf"/>
</dbReference>
<dbReference type="GO" id="GO:0008168">
    <property type="term" value="F:methyltransferase activity"/>
    <property type="evidence" value="ECO:0007669"/>
    <property type="project" value="UniProtKB-KW"/>
</dbReference>
<dbReference type="RefSeq" id="WP_141812476.1">
    <property type="nucleotide sequence ID" value="NZ_VFPG01000002.1"/>
</dbReference>
<gene>
    <name evidence="2" type="ORF">FB390_6000</name>
</gene>
<dbReference type="CDD" id="cd02440">
    <property type="entry name" value="AdoMet_MTases"/>
    <property type="match status" value="1"/>
</dbReference>
<keyword evidence="2" id="KW-0489">Methyltransferase</keyword>
<comment type="caution">
    <text evidence="2">The sequence shown here is derived from an EMBL/GenBank/DDBJ whole genome shotgun (WGS) entry which is preliminary data.</text>
</comment>
<dbReference type="InterPro" id="IPR041698">
    <property type="entry name" value="Methyltransf_25"/>
</dbReference>
<dbReference type="EMBL" id="VFPG01000002">
    <property type="protein sequence ID" value="TQM25834.1"/>
    <property type="molecule type" value="Genomic_DNA"/>
</dbReference>
<name>A0A543EWA1_9NOCA</name>
<dbReference type="AlphaFoldDB" id="A0A543EWA1"/>
<sequence length="272" mass="29920">MTDTSAADLVEQNKRHWDERVPINAASSFYDLDGFRAGDEDFDPFQLDEVGDVDGLDLVHLQCHIGLDSLSWARRGARVSGLDFSAPAIRKAAELADEIGLGDRARFVSADVYDAVDALGAAAFDLVYTGMGALMWLSDIQRWARTVAGLLRPGGRLYLVEMHPVSDVLDDASGTAVTGDYFARDARTYELRGSYADWDAQTTHNTVTEWHHTLGDVVSAVAGAGLRIEFVHEHDVIPFRRYGTLVADGTRFRYPDPSRRLPLLYSLAATAV</sequence>
<proteinExistence type="predicted"/>
<feature type="domain" description="Methyltransferase" evidence="1">
    <location>
        <begin position="63"/>
        <end position="155"/>
    </location>
</feature>
<evidence type="ECO:0000313" key="3">
    <source>
        <dbReference type="Proteomes" id="UP000316331"/>
    </source>
</evidence>
<accession>A0A543EWA1</accession>
<dbReference type="OrthoDB" id="8385759at2"/>
<protein>
    <submittedName>
        <fullName evidence="2">Methyltransferase family protein</fullName>
    </submittedName>
</protein>
<dbReference type="Proteomes" id="UP000316331">
    <property type="component" value="Unassembled WGS sequence"/>
</dbReference>
<evidence type="ECO:0000259" key="1">
    <source>
        <dbReference type="Pfam" id="PF13649"/>
    </source>
</evidence>
<keyword evidence="3" id="KW-1185">Reference proteome</keyword>
<dbReference type="Pfam" id="PF13649">
    <property type="entry name" value="Methyltransf_25"/>
    <property type="match status" value="1"/>
</dbReference>